<dbReference type="Gene3D" id="3.30.43.10">
    <property type="entry name" value="Uridine Diphospho-n-acetylenolpyruvylglucosamine Reductase, domain 2"/>
    <property type="match status" value="1"/>
</dbReference>
<gene>
    <name evidence="3" type="ORF">SAMN05421827_102152</name>
</gene>
<reference evidence="4" key="1">
    <citation type="submission" date="2016-10" db="EMBL/GenBank/DDBJ databases">
        <authorList>
            <person name="Varghese N."/>
            <person name="Submissions S."/>
        </authorList>
    </citation>
    <scope>NUCLEOTIDE SEQUENCE [LARGE SCALE GENOMIC DNA]</scope>
    <source>
        <strain evidence="4">DSM 17933</strain>
    </source>
</reference>
<dbReference type="Gene3D" id="3.30.465.10">
    <property type="match status" value="2"/>
</dbReference>
<accession>A0A1G7Q3G7</accession>
<evidence type="ECO:0000313" key="4">
    <source>
        <dbReference type="Proteomes" id="UP000199643"/>
    </source>
</evidence>
<evidence type="ECO:0000313" key="3">
    <source>
        <dbReference type="EMBL" id="SDF93031.1"/>
    </source>
</evidence>
<dbReference type="SUPFAM" id="SSF56176">
    <property type="entry name" value="FAD-binding/transporter-associated domain-like"/>
    <property type="match status" value="1"/>
</dbReference>
<evidence type="ECO:0000256" key="1">
    <source>
        <dbReference type="ARBA" id="ARBA00022827"/>
    </source>
</evidence>
<dbReference type="GO" id="GO:0016491">
    <property type="term" value="F:oxidoreductase activity"/>
    <property type="evidence" value="ECO:0007669"/>
    <property type="project" value="InterPro"/>
</dbReference>
<dbReference type="PROSITE" id="PS51387">
    <property type="entry name" value="FAD_PCMH"/>
    <property type="match status" value="1"/>
</dbReference>
<dbReference type="InterPro" id="IPR002346">
    <property type="entry name" value="Mopterin_DH_FAD-bd"/>
</dbReference>
<keyword evidence="4" id="KW-1185">Reference proteome</keyword>
<dbReference type="InterPro" id="IPR036683">
    <property type="entry name" value="CO_DH_flav_C_dom_sf"/>
</dbReference>
<dbReference type="InterPro" id="IPR016167">
    <property type="entry name" value="FAD-bd_PCMH_sub1"/>
</dbReference>
<keyword evidence="1" id="KW-0274">FAD</keyword>
<protein>
    <submittedName>
        <fullName evidence="3">Xanthine dehydrogenase YagS FAD-binding subunit</fullName>
    </submittedName>
</protein>
<name>A0A1G7Q3G7_9SPHI</name>
<dbReference type="Pfam" id="PF03450">
    <property type="entry name" value="CO_deh_flav_C"/>
    <property type="match status" value="1"/>
</dbReference>
<organism evidence="3 4">
    <name type="scientific">Pedobacter terrae</name>
    <dbReference type="NCBI Taxonomy" id="405671"/>
    <lineage>
        <taxon>Bacteria</taxon>
        <taxon>Pseudomonadati</taxon>
        <taxon>Bacteroidota</taxon>
        <taxon>Sphingobacteriia</taxon>
        <taxon>Sphingobacteriales</taxon>
        <taxon>Sphingobacteriaceae</taxon>
        <taxon>Pedobacter</taxon>
    </lineage>
</organism>
<dbReference type="SUPFAM" id="SSF55447">
    <property type="entry name" value="CO dehydrogenase flavoprotein C-terminal domain-like"/>
    <property type="match status" value="1"/>
</dbReference>
<dbReference type="STRING" id="405671.SAMN05421827_102152"/>
<dbReference type="Gene3D" id="3.30.390.50">
    <property type="entry name" value="CO dehydrogenase flavoprotein, C-terminal domain"/>
    <property type="match status" value="1"/>
</dbReference>
<proteinExistence type="predicted"/>
<keyword evidence="1" id="KW-0285">Flavoprotein</keyword>
<dbReference type="EMBL" id="FNCH01000002">
    <property type="protein sequence ID" value="SDF93031.1"/>
    <property type="molecule type" value="Genomic_DNA"/>
</dbReference>
<feature type="domain" description="FAD-binding PCMH-type" evidence="2">
    <location>
        <begin position="1"/>
        <end position="226"/>
    </location>
</feature>
<dbReference type="PANTHER" id="PTHR42659">
    <property type="entry name" value="XANTHINE DEHYDROGENASE SUBUNIT C-RELATED"/>
    <property type="match status" value="1"/>
</dbReference>
<dbReference type="AlphaFoldDB" id="A0A1G7Q3G7"/>
<dbReference type="Proteomes" id="UP000199643">
    <property type="component" value="Unassembled WGS sequence"/>
</dbReference>
<dbReference type="InterPro" id="IPR036318">
    <property type="entry name" value="FAD-bd_PCMH-like_sf"/>
</dbReference>
<dbReference type="GO" id="GO:0071949">
    <property type="term" value="F:FAD binding"/>
    <property type="evidence" value="ECO:0007669"/>
    <property type="project" value="InterPro"/>
</dbReference>
<dbReference type="PANTHER" id="PTHR42659:SF1">
    <property type="entry name" value="OXIDOREDUCTASE"/>
    <property type="match status" value="1"/>
</dbReference>
<evidence type="ECO:0000259" key="2">
    <source>
        <dbReference type="PROSITE" id="PS51387"/>
    </source>
</evidence>
<sequence>MEEVMNSFNFLTAPDVPTAIQLTNNQLSAFIAGGTNLLDLWKYNLVNPTALIDINQLAALSEFRELENGGFRLGAAVKNAETAYHPIIESRYPLLSRAILAGASAQIRNMASNGGNLLQRTRCYYFYDHQVPCNKRIPGSGCPARDGYNRMHAILGASEACIAVFPSDMCVALAALEARINITGGDGERSLAFSDFHRLPGERPDLDNNLKPGELITSIDLPAKGFPLNYSYLKLRDRHSYAFALVSVATALEMDGNTIKEARIALGGVAHKPWRSLEAEEFLREKTACRENFAAAADIILQGAVGLEYNRFKIKLAKNAIIRNGMMAIDPDSQLPGAQPSL</sequence>
<dbReference type="InterPro" id="IPR016166">
    <property type="entry name" value="FAD-bd_PCMH"/>
</dbReference>
<dbReference type="SMART" id="SM01092">
    <property type="entry name" value="CO_deh_flav_C"/>
    <property type="match status" value="1"/>
</dbReference>
<dbReference type="InterPro" id="IPR051312">
    <property type="entry name" value="Diverse_Substr_Oxidored"/>
</dbReference>
<dbReference type="Pfam" id="PF00941">
    <property type="entry name" value="FAD_binding_5"/>
    <property type="match status" value="1"/>
</dbReference>
<dbReference type="InterPro" id="IPR005107">
    <property type="entry name" value="CO_DH_flav_C"/>
</dbReference>
<dbReference type="InterPro" id="IPR016169">
    <property type="entry name" value="FAD-bd_PCMH_sub2"/>
</dbReference>